<protein>
    <submittedName>
        <fullName evidence="2">Uncharacterized protein</fullName>
    </submittedName>
</protein>
<evidence type="ECO:0000256" key="1">
    <source>
        <dbReference type="SAM" id="SignalP"/>
    </source>
</evidence>
<accession>A0ABU4DTC6</accession>
<name>A0ABU4DTC6_9DEIO</name>
<keyword evidence="1" id="KW-0732">Signal</keyword>
<dbReference type="Proteomes" id="UP001276150">
    <property type="component" value="Unassembled WGS sequence"/>
</dbReference>
<feature type="signal peptide" evidence="1">
    <location>
        <begin position="1"/>
        <end position="24"/>
    </location>
</feature>
<organism evidence="2 3">
    <name type="scientific">Deinococcus arenicola</name>
    <dbReference type="NCBI Taxonomy" id="2994950"/>
    <lineage>
        <taxon>Bacteria</taxon>
        <taxon>Thermotogati</taxon>
        <taxon>Deinococcota</taxon>
        <taxon>Deinococci</taxon>
        <taxon>Deinococcales</taxon>
        <taxon>Deinococcaceae</taxon>
        <taxon>Deinococcus</taxon>
    </lineage>
</organism>
<keyword evidence="3" id="KW-1185">Reference proteome</keyword>
<comment type="caution">
    <text evidence="2">The sequence shown here is derived from an EMBL/GenBank/DDBJ whole genome shotgun (WGS) entry which is preliminary data.</text>
</comment>
<proteinExistence type="predicted"/>
<reference evidence="2 3" key="1">
    <citation type="submission" date="2022-11" db="EMBL/GenBank/DDBJ databases">
        <title>Deinococcus ZS9-10, Low Temperature and Draught-tolerating, UV-resistant Bacteria from Continental Antarctica.</title>
        <authorList>
            <person name="Cheng L."/>
        </authorList>
    </citation>
    <scope>NUCLEOTIDE SEQUENCE [LARGE SCALE GENOMIC DNA]</scope>
    <source>
        <strain evidence="2 3">ZS9-10</strain>
    </source>
</reference>
<evidence type="ECO:0000313" key="3">
    <source>
        <dbReference type="Proteomes" id="UP001276150"/>
    </source>
</evidence>
<evidence type="ECO:0000313" key="2">
    <source>
        <dbReference type="EMBL" id="MDV6375706.1"/>
    </source>
</evidence>
<gene>
    <name evidence="2" type="ORF">ORD21_13990</name>
</gene>
<feature type="chain" id="PRO_5046433066" evidence="1">
    <location>
        <begin position="25"/>
        <end position="152"/>
    </location>
</feature>
<dbReference type="RefSeq" id="WP_317641054.1">
    <property type="nucleotide sequence ID" value="NZ_JAPMIV010000033.1"/>
</dbReference>
<dbReference type="EMBL" id="JAPMIV010000033">
    <property type="protein sequence ID" value="MDV6375706.1"/>
    <property type="molecule type" value="Genomic_DNA"/>
</dbReference>
<sequence>MQKTNWFKVAPLALGLTLVSSALAGGGGAPISLSGTWEVTGSRFGDGVSVGEAQARVNVGRTVSYSANRAASASSCNTPTYSLARVSGAAFEEVYRTSLASVGIMGNAVDTVVVRCAGNDWTEFGATVFRVSDREALTVWDGVYYVLERQGN</sequence>